<dbReference type="PANTHER" id="PTHR45702:SF2">
    <property type="entry name" value="KUZBANIAN, ISOFORM A"/>
    <property type="match status" value="1"/>
</dbReference>
<gene>
    <name evidence="6" type="ORF">AFUS01_LOCUS26332</name>
</gene>
<evidence type="ECO:0000259" key="5">
    <source>
        <dbReference type="PROSITE" id="PS50215"/>
    </source>
</evidence>
<evidence type="ECO:0000259" key="4">
    <source>
        <dbReference type="PROSITE" id="PS50214"/>
    </source>
</evidence>
<dbReference type="PROSITE" id="PS50214">
    <property type="entry name" value="DISINTEGRIN_2"/>
    <property type="match status" value="1"/>
</dbReference>
<protein>
    <submittedName>
        <fullName evidence="6">Uncharacterized protein</fullName>
    </submittedName>
</protein>
<comment type="caution">
    <text evidence="6">The sequence shown here is derived from an EMBL/GenBank/DDBJ whole genome shotgun (WGS) entry which is preliminary data.</text>
</comment>
<dbReference type="InterPro" id="IPR051489">
    <property type="entry name" value="ADAM_Metalloproteinase"/>
</dbReference>
<proteinExistence type="predicted"/>
<dbReference type="PANTHER" id="PTHR45702">
    <property type="entry name" value="ADAM10/ADAM17 METALLOPEPTIDASE FAMILY MEMBER"/>
    <property type="match status" value="1"/>
</dbReference>
<name>A0A8J2P547_9HEXA</name>
<dbReference type="Proteomes" id="UP000708208">
    <property type="component" value="Unassembled WGS sequence"/>
</dbReference>
<dbReference type="GO" id="GO:0006509">
    <property type="term" value="P:membrane protein ectodomain proteolysis"/>
    <property type="evidence" value="ECO:0007669"/>
    <property type="project" value="TreeGrafter"/>
</dbReference>
<keyword evidence="7" id="KW-1185">Reference proteome</keyword>
<keyword evidence="2" id="KW-0812">Transmembrane</keyword>
<keyword evidence="2" id="KW-1133">Transmembrane helix</keyword>
<keyword evidence="3" id="KW-0732">Signal</keyword>
<dbReference type="GO" id="GO:0007219">
    <property type="term" value="P:Notch signaling pathway"/>
    <property type="evidence" value="ECO:0007669"/>
    <property type="project" value="TreeGrafter"/>
</dbReference>
<dbReference type="EMBL" id="CAJVCH010350158">
    <property type="protein sequence ID" value="CAG7815666.1"/>
    <property type="molecule type" value="Genomic_DNA"/>
</dbReference>
<dbReference type="PROSITE" id="PS50215">
    <property type="entry name" value="ADAM_MEPRO"/>
    <property type="match status" value="1"/>
</dbReference>
<comment type="caution">
    <text evidence="1">Lacks conserved residue(s) required for the propagation of feature annotation.</text>
</comment>
<feature type="domain" description="Peptidase M12B" evidence="5">
    <location>
        <begin position="462"/>
        <end position="578"/>
    </location>
</feature>
<evidence type="ECO:0000256" key="3">
    <source>
        <dbReference type="SAM" id="SignalP"/>
    </source>
</evidence>
<evidence type="ECO:0000313" key="7">
    <source>
        <dbReference type="Proteomes" id="UP000708208"/>
    </source>
</evidence>
<dbReference type="Pfam" id="PF13688">
    <property type="entry name" value="Reprolysin_5"/>
    <property type="match status" value="1"/>
</dbReference>
<evidence type="ECO:0000256" key="1">
    <source>
        <dbReference type="PROSITE-ProRule" id="PRU00276"/>
    </source>
</evidence>
<dbReference type="AlphaFoldDB" id="A0A8J2P547"/>
<organism evidence="6 7">
    <name type="scientific">Allacma fusca</name>
    <dbReference type="NCBI Taxonomy" id="39272"/>
    <lineage>
        <taxon>Eukaryota</taxon>
        <taxon>Metazoa</taxon>
        <taxon>Ecdysozoa</taxon>
        <taxon>Arthropoda</taxon>
        <taxon>Hexapoda</taxon>
        <taxon>Collembola</taxon>
        <taxon>Symphypleona</taxon>
        <taxon>Sminthuridae</taxon>
        <taxon>Allacma</taxon>
    </lineage>
</organism>
<dbReference type="GO" id="GO:0005886">
    <property type="term" value="C:plasma membrane"/>
    <property type="evidence" value="ECO:0007669"/>
    <property type="project" value="TreeGrafter"/>
</dbReference>
<keyword evidence="2" id="KW-0472">Membrane</keyword>
<reference evidence="6" key="1">
    <citation type="submission" date="2021-06" db="EMBL/GenBank/DDBJ databases">
        <authorList>
            <person name="Hodson N. C."/>
            <person name="Mongue J. A."/>
            <person name="Jaron S. K."/>
        </authorList>
    </citation>
    <scope>NUCLEOTIDE SEQUENCE</scope>
</reference>
<dbReference type="GO" id="GO:0004222">
    <property type="term" value="F:metalloendopeptidase activity"/>
    <property type="evidence" value="ECO:0007669"/>
    <property type="project" value="InterPro"/>
</dbReference>
<evidence type="ECO:0000256" key="2">
    <source>
        <dbReference type="SAM" id="Phobius"/>
    </source>
</evidence>
<accession>A0A8J2P547</accession>
<feature type="active site" evidence="1">
    <location>
        <position position="507"/>
    </location>
</feature>
<feature type="transmembrane region" description="Helical" evidence="2">
    <location>
        <begin position="616"/>
        <end position="636"/>
    </location>
</feature>
<dbReference type="InterPro" id="IPR001590">
    <property type="entry name" value="Peptidase_M12B"/>
</dbReference>
<feature type="chain" id="PRO_5035204441" evidence="3">
    <location>
        <begin position="28"/>
        <end position="649"/>
    </location>
</feature>
<dbReference type="InterPro" id="IPR001762">
    <property type="entry name" value="Disintegrin_dom"/>
</dbReference>
<feature type="signal peptide" evidence="3">
    <location>
        <begin position="1"/>
        <end position="27"/>
    </location>
</feature>
<dbReference type="OrthoDB" id="2131567at2759"/>
<sequence length="649" mass="74185">MMNIPGIIKFIPIYLSIMIAISPLTDSRPQTREDLPSPNPLIMFTIANTDAGSTWPAIPYREKFLWKSREAPCRPFSLKVPDERPGRENITICIFRQQLEFTNNFESFLHPAESHYDLFEDREMKVHGYVRGIKKSTVFGRMVDRLFYGEVSYFDEELQELIVYEVEEIALLTKLLRHERKFLQNILYVLRPSIPKKQEESDNKPFNAVVTRGISLLYFMTNDNPHDRSTKPFLIFSTSRNSYIAEGEPSIKVDEEGRLTFKAPGDSVIIEHDGSVSLLTAESKKYKFRPNGQTILTEGTNVRTLHEHEGTVAIMAFASSMEYDCVLPPPSFRSNRQGGYLCRICLLVDPTFQQFFKSTRNESSTLENLSYIIDRVSWIFRSVDWDLDDVPDNIGLEYDAQVNIWNIESMDTKEFISKDDLDVVFTKLSQMDFSECCLAIAYTMKGFQEQIYARSSAVNAQATYPSGMCAVRSAGMSSNVILISANNREGNYSSMSEDQLIYVTAHEIAKSFGASLDATGKEVCDQFWDHKNQVRHFIMWPDVLRNISEEEKRFSSCTIRNVHSVLSGCRAACFETNMHPFCGNGIIEDGEECDCGSAYNCSGQKCCYPRNEAKPWFTGICTPSYILYILFIVYIVSYDPTKRNRSTIV</sequence>
<evidence type="ECO:0000313" key="6">
    <source>
        <dbReference type="EMBL" id="CAG7815666.1"/>
    </source>
</evidence>
<feature type="domain" description="Disintegrin" evidence="4">
    <location>
        <begin position="579"/>
        <end position="622"/>
    </location>
</feature>